<evidence type="ECO:0000313" key="6">
    <source>
        <dbReference type="Proteomes" id="UP000233293"/>
    </source>
</evidence>
<proteinExistence type="inferred from homology"/>
<evidence type="ECO:0000256" key="4">
    <source>
        <dbReference type="RuleBase" id="RU361117"/>
    </source>
</evidence>
<protein>
    <recommendedName>
        <fullName evidence="4">Trehalose 6-phosphate phosphatase</fullName>
        <ecNumber evidence="4">3.1.3.12</ecNumber>
    </recommendedName>
</protein>
<keyword evidence="4" id="KW-0479">Metal-binding</keyword>
<dbReference type="OrthoDB" id="9814913at2"/>
<comment type="caution">
    <text evidence="5">The sequence shown here is derived from an EMBL/GenBank/DDBJ whole genome shotgun (WGS) entry which is preliminary data.</text>
</comment>
<dbReference type="Gene3D" id="3.40.50.1000">
    <property type="entry name" value="HAD superfamily/HAD-like"/>
    <property type="match status" value="1"/>
</dbReference>
<comment type="cofactor">
    <cofactor evidence="4">
        <name>Mg(2+)</name>
        <dbReference type="ChEBI" id="CHEBI:18420"/>
    </cofactor>
</comment>
<dbReference type="EMBL" id="PIUM01000027">
    <property type="protein sequence ID" value="PKU22739.1"/>
    <property type="molecule type" value="Genomic_DNA"/>
</dbReference>
<dbReference type="Gene3D" id="3.30.70.1020">
    <property type="entry name" value="Trehalose-6-phosphate phosphatase related protein, domain 2"/>
    <property type="match status" value="1"/>
</dbReference>
<dbReference type="AlphaFoldDB" id="A0A2N3PQQ8"/>
<dbReference type="GO" id="GO:0046872">
    <property type="term" value="F:metal ion binding"/>
    <property type="evidence" value="ECO:0007669"/>
    <property type="project" value="UniProtKB-KW"/>
</dbReference>
<organism evidence="5 6">
    <name type="scientific">Telmatospirillum siberiense</name>
    <dbReference type="NCBI Taxonomy" id="382514"/>
    <lineage>
        <taxon>Bacteria</taxon>
        <taxon>Pseudomonadati</taxon>
        <taxon>Pseudomonadota</taxon>
        <taxon>Alphaproteobacteria</taxon>
        <taxon>Rhodospirillales</taxon>
        <taxon>Rhodospirillaceae</taxon>
        <taxon>Telmatospirillum</taxon>
    </lineage>
</organism>
<dbReference type="RefSeq" id="WP_101252389.1">
    <property type="nucleotide sequence ID" value="NZ_PIUM01000027.1"/>
</dbReference>
<dbReference type="Proteomes" id="UP000233293">
    <property type="component" value="Unassembled WGS sequence"/>
</dbReference>
<dbReference type="InterPro" id="IPR023214">
    <property type="entry name" value="HAD_sf"/>
</dbReference>
<dbReference type="SUPFAM" id="SSF56784">
    <property type="entry name" value="HAD-like"/>
    <property type="match status" value="1"/>
</dbReference>
<dbReference type="InterPro" id="IPR036412">
    <property type="entry name" value="HAD-like_sf"/>
</dbReference>
<dbReference type="GO" id="GO:0005992">
    <property type="term" value="P:trehalose biosynthetic process"/>
    <property type="evidence" value="ECO:0007669"/>
    <property type="project" value="UniProtKB-UniPathway"/>
</dbReference>
<comment type="function">
    <text evidence="4">Removes the phosphate from trehalose 6-phosphate to produce free trehalose.</text>
</comment>
<dbReference type="PANTHER" id="PTHR43768:SF3">
    <property type="entry name" value="TREHALOSE 6-PHOSPHATE PHOSPHATASE"/>
    <property type="match status" value="1"/>
</dbReference>
<comment type="catalytic activity">
    <reaction evidence="4">
        <text>alpha,alpha-trehalose 6-phosphate + H2O = alpha,alpha-trehalose + phosphate</text>
        <dbReference type="Rhea" id="RHEA:23420"/>
        <dbReference type="ChEBI" id="CHEBI:15377"/>
        <dbReference type="ChEBI" id="CHEBI:16551"/>
        <dbReference type="ChEBI" id="CHEBI:43474"/>
        <dbReference type="ChEBI" id="CHEBI:58429"/>
        <dbReference type="EC" id="3.1.3.12"/>
    </reaction>
</comment>
<evidence type="ECO:0000256" key="3">
    <source>
        <dbReference type="ARBA" id="ARBA00022801"/>
    </source>
</evidence>
<keyword evidence="3 4" id="KW-0378">Hydrolase</keyword>
<accession>A0A2N3PQQ8</accession>
<dbReference type="UniPathway" id="UPA00299"/>
<comment type="similarity">
    <text evidence="2 4">Belongs to the trehalose phosphatase family.</text>
</comment>
<dbReference type="CDD" id="cd01627">
    <property type="entry name" value="HAD_TPP"/>
    <property type="match status" value="1"/>
</dbReference>
<dbReference type="NCBIfam" id="TIGR01484">
    <property type="entry name" value="HAD-SF-IIB"/>
    <property type="match status" value="1"/>
</dbReference>
<dbReference type="PANTHER" id="PTHR43768">
    <property type="entry name" value="TREHALOSE 6-PHOSPHATE PHOSPHATASE"/>
    <property type="match status" value="1"/>
</dbReference>
<dbReference type="NCBIfam" id="TIGR00685">
    <property type="entry name" value="T6PP"/>
    <property type="match status" value="1"/>
</dbReference>
<dbReference type="GO" id="GO:0004805">
    <property type="term" value="F:trehalose-phosphatase activity"/>
    <property type="evidence" value="ECO:0007669"/>
    <property type="project" value="UniProtKB-EC"/>
</dbReference>
<dbReference type="InterPro" id="IPR044651">
    <property type="entry name" value="OTSB-like"/>
</dbReference>
<dbReference type="EC" id="3.1.3.12" evidence="4"/>
<evidence type="ECO:0000313" key="5">
    <source>
        <dbReference type="EMBL" id="PKU22739.1"/>
    </source>
</evidence>
<dbReference type="InterPro" id="IPR003337">
    <property type="entry name" value="Trehalose_PPase"/>
</dbReference>
<keyword evidence="6" id="KW-1185">Reference proteome</keyword>
<dbReference type="InterPro" id="IPR006379">
    <property type="entry name" value="HAD-SF_hydro_IIB"/>
</dbReference>
<reference evidence="6" key="1">
    <citation type="submission" date="2017-12" db="EMBL/GenBank/DDBJ databases">
        <title>Draft genome sequence of Telmatospirillum siberiense 26-4b1T, an acidotolerant peatland alphaproteobacterium potentially involved in sulfur cycling.</title>
        <authorList>
            <person name="Hausmann B."/>
            <person name="Pjevac P."/>
            <person name="Schreck K."/>
            <person name="Herbold C.W."/>
            <person name="Daims H."/>
            <person name="Wagner M."/>
            <person name="Pester M."/>
            <person name="Loy A."/>
        </authorList>
    </citation>
    <scope>NUCLEOTIDE SEQUENCE [LARGE SCALE GENOMIC DNA]</scope>
    <source>
        <strain evidence="6">26-4b1</strain>
    </source>
</reference>
<keyword evidence="4" id="KW-0460">Magnesium</keyword>
<gene>
    <name evidence="5" type="primary">otsB</name>
    <name evidence="5" type="ORF">CWS72_19880</name>
</gene>
<name>A0A2N3PQQ8_9PROT</name>
<evidence type="ECO:0000256" key="2">
    <source>
        <dbReference type="ARBA" id="ARBA00008770"/>
    </source>
</evidence>
<comment type="pathway">
    <text evidence="1 4">Glycan biosynthesis; trehalose biosynthesis.</text>
</comment>
<dbReference type="Pfam" id="PF02358">
    <property type="entry name" value="Trehalose_PPase"/>
    <property type="match status" value="1"/>
</dbReference>
<evidence type="ECO:0000256" key="1">
    <source>
        <dbReference type="ARBA" id="ARBA00005199"/>
    </source>
</evidence>
<sequence>MHDTGKTLSPPPAPDPCWAWFLDIDGTLIELTGEPSSLRKPHRLPELLEALRRRVGGAVALVSGRSVSNMRALIAPAELPLAGCHGLERRLADGRMLRAPSSPLLAEARATLRAFADDHPGVFLEDKECTLALHYRQVPHLEWACRDAVERTVSGDLGMLSGKMVYEVKPRNFSKGTALRSFMESTPFQGRRPVFLGDDLTDEDGFEAAAALGGIGILVGPVRPTRAEFRLADVPSLHAWLAALGL</sequence>